<dbReference type="AlphaFoldDB" id="A0AAV0L6H7"/>
<dbReference type="EMBL" id="CAMGYJ010000006">
    <property type="protein sequence ID" value="CAI0429379.1"/>
    <property type="molecule type" value="Genomic_DNA"/>
</dbReference>
<keyword evidence="2" id="KW-1185">Reference proteome</keyword>
<dbReference type="Proteomes" id="UP001154282">
    <property type="component" value="Unassembled WGS sequence"/>
</dbReference>
<protein>
    <submittedName>
        <fullName evidence="1">Uncharacterized protein</fullName>
    </submittedName>
</protein>
<name>A0AAV0L6H7_9ROSI</name>
<evidence type="ECO:0000313" key="2">
    <source>
        <dbReference type="Proteomes" id="UP001154282"/>
    </source>
</evidence>
<comment type="caution">
    <text evidence="1">The sequence shown here is derived from an EMBL/GenBank/DDBJ whole genome shotgun (WGS) entry which is preliminary data.</text>
</comment>
<proteinExistence type="predicted"/>
<reference evidence="1" key="1">
    <citation type="submission" date="2022-08" db="EMBL/GenBank/DDBJ databases">
        <authorList>
            <person name="Gutierrez-Valencia J."/>
        </authorList>
    </citation>
    <scope>NUCLEOTIDE SEQUENCE</scope>
</reference>
<organism evidence="1 2">
    <name type="scientific">Linum tenue</name>
    <dbReference type="NCBI Taxonomy" id="586396"/>
    <lineage>
        <taxon>Eukaryota</taxon>
        <taxon>Viridiplantae</taxon>
        <taxon>Streptophyta</taxon>
        <taxon>Embryophyta</taxon>
        <taxon>Tracheophyta</taxon>
        <taxon>Spermatophyta</taxon>
        <taxon>Magnoliopsida</taxon>
        <taxon>eudicotyledons</taxon>
        <taxon>Gunneridae</taxon>
        <taxon>Pentapetalae</taxon>
        <taxon>rosids</taxon>
        <taxon>fabids</taxon>
        <taxon>Malpighiales</taxon>
        <taxon>Linaceae</taxon>
        <taxon>Linum</taxon>
    </lineage>
</organism>
<sequence>MGTLTLQSTFSGRKVTWLPSIWRMVWFLQRLMFLHLEFFFWR</sequence>
<gene>
    <name evidence="1" type="ORF">LITE_LOCUS22094</name>
</gene>
<evidence type="ECO:0000313" key="1">
    <source>
        <dbReference type="EMBL" id="CAI0429379.1"/>
    </source>
</evidence>
<accession>A0AAV0L6H7</accession>